<feature type="compositionally biased region" description="Low complexity" evidence="1">
    <location>
        <begin position="537"/>
        <end position="550"/>
    </location>
</feature>
<protein>
    <submittedName>
        <fullName evidence="3">Amidase domain-containing protein</fullName>
    </submittedName>
</protein>
<feature type="compositionally biased region" description="Basic and acidic residues" evidence="1">
    <location>
        <begin position="578"/>
        <end position="594"/>
    </location>
</feature>
<feature type="compositionally biased region" description="Low complexity" evidence="1">
    <location>
        <begin position="275"/>
        <end position="284"/>
    </location>
</feature>
<evidence type="ECO:0000313" key="2">
    <source>
        <dbReference type="Proteomes" id="UP000038045"/>
    </source>
</evidence>
<feature type="compositionally biased region" description="Basic and acidic residues" evidence="1">
    <location>
        <begin position="252"/>
        <end position="263"/>
    </location>
</feature>
<evidence type="ECO:0000313" key="3">
    <source>
        <dbReference type="WBParaSite" id="PTRK_0001303800.1"/>
    </source>
</evidence>
<feature type="compositionally biased region" description="Basic and acidic residues" evidence="1">
    <location>
        <begin position="321"/>
        <end position="336"/>
    </location>
</feature>
<feature type="region of interest" description="Disordered" evidence="1">
    <location>
        <begin position="240"/>
        <end position="263"/>
    </location>
</feature>
<feature type="compositionally biased region" description="Basic residues" evidence="1">
    <location>
        <begin position="563"/>
        <end position="574"/>
    </location>
</feature>
<feature type="compositionally biased region" description="Gly residues" evidence="1">
    <location>
        <begin position="595"/>
        <end position="611"/>
    </location>
</feature>
<feature type="region of interest" description="Disordered" evidence="1">
    <location>
        <begin position="14"/>
        <end position="201"/>
    </location>
</feature>
<feature type="compositionally biased region" description="Basic residues" evidence="1">
    <location>
        <begin position="301"/>
        <end position="310"/>
    </location>
</feature>
<keyword evidence="2" id="KW-1185">Reference proteome</keyword>
<feature type="compositionally biased region" description="Gly residues" evidence="1">
    <location>
        <begin position="472"/>
        <end position="482"/>
    </location>
</feature>
<feature type="compositionally biased region" description="Low complexity" evidence="1">
    <location>
        <begin position="367"/>
        <end position="378"/>
    </location>
</feature>
<accession>A0A0N4ZWK6</accession>
<feature type="compositionally biased region" description="Basic and acidic residues" evidence="1">
    <location>
        <begin position="750"/>
        <end position="766"/>
    </location>
</feature>
<sequence>MVIALWSFFPVTGGLRHDPQDAQEPQRAAAGTMRPDRMHGGDLGSLGGERDLASARRPAAVQRASRRYPARIRQGAVPAPARVADAGRSGSTGRADLAAFGRIRPDGAGRRTDPGADGHRRGRPSPEGGGEGCTERRRLKRGRAEAASLSTCLSEGDERTARLAGRRRDAGGARGAAGRAGRPVGAPGDDRSGRVLGSTIGYDPRLHSPDALATLRAAVEKAGATLKAVEANPIDLAWGDARPAQPQAPVVPHEDRYTGEDAASKRVRIGKAIADAGAEAAPAAGRRRRSVSGRDHGRDPHHGHRRGHRRSAPDVHPSPEGPHRHGRDPLPGRDQRAPAGRHCAPAAVERGLRLRPRHGPRFGGRGHPPADGPAPAGVGDRHGAAAGVAGPCSEGAADADAGDGLADGASVDHVRARRRRGDGGGGDPVAPWSRHYRGGGGLDPADAGDDGAGIARRRRERPDRDAFAVAGGDAGGVRGGGRAVSAQRAPSAVPSGAAGDAGADRGAAGDEDALRHIRRGDAGAGLPAGTGGGGAGRADLGAAGDDPAAGETSGLRPAGGSRNGHRQRRGHRLAVRGAGRDHGFHRAARHDDAGGHGGGLSAGRHTGAGGGDRADVGGVRSDDGDAAAEPAEDQGLAGAGLCGRGVRARLRRGAGVSGGPDGGRLRQSGHGAERRGDGDDPVGCGQFAVIHPLIPAEAGTQQPEPFGRRSHRPLLPAPHRPQYADRGDGRGHGRAGEGGQGPLHRPVRGGARDPAPRPCRASDRGLADRVFAVEPRPGGRTAGRAVAPDAAGRQAAGVGQCAAISGLMHLCRRQGHGGAGEGVFGRVVVTEGDAQFGADVVQLVRGEVRPADLGQFHGAEVVELGIGQAVVVAGVADDADVEGGVVGQHRAAFEARGDGGQDGGEFLGVLDLFGADAVEGDVEAGEAHPRRADVVVLDGFDDPVVDPGQADGAGAGPLLIGGFEVDGDGVHQETSASHSSSVRTATPCFSASFSLDPAPARDLGTEAFGAGLGFVAGEAFQRAGEDDGLARHRAVGHGGGDVLDAFELGQQGVDDLKVVRLVEEVGQGLGGDRADAGDARDLVQHVGGAFIARDGGPAGQVGPAFGDFRQRAAGGCGHAGEGEGDLLIHRRFRPRIVGGRLRLGHQAQDAGRDGVGRGQGLPVIAGEAVRGGHAGVAEGGPAAEGARQDQRGLLADLTHAQTEDQAVEADDAARVDAGDQVADAGLAIAVLGAQQGQLLLVAGQAEDIGGLLDPAARVEGDQLLFAEAFNVEGAPADEMLEAFDDLGVADQAAGAAALDLVPLAHGFGAADGADGGEDVRDGALGTQRIDHADDLGDDVAGALQDDGVADADVLAGDLVLVVQGGVADHDAADGDGMQAGDGGQGAGAADLDVDAFQNGRGLLRRELVGDGPSRASGDEAEALLPVQTVDLVDHAVDVVAEAAAVGLQRLIDADQAVGALDTGRAVVDLKAPGAEGFQRAVLGVGEGGGGLAPGVGEEGQGALGRDLWVFLTQRPGGEVARIGVGALAFGLGRRVESVEGGVGGVDLAPDFDDVGPAGARQRLGDAVQGAQVGGHVLARLAVAARGALDQDALFVAQAGREAVDLGLGDEGDGLVARQLQEARDAGHEVAHLAVVEGVVQRQHGHAVADLCELGRDGGADALGRGDGAGQGREADLQRRGRQRLGRGDHAGAGQAAEGQPARAQRPDRGAGRRGAGPAGRQAFRRGAAGAAARDRDEPELRHDGAGRQRRQAVGDGDVSAPLFPPGAGSGSGAPERRLRLRQGHARGQGRRQLGRGVGPCRLPPRGPAVPVFRGELSHGLSPSERRLREGQSGGVPGLDRTGHRRLPGAGPVAGSVTTVAKRLQR</sequence>
<feature type="compositionally biased region" description="Basic and acidic residues" evidence="1">
    <location>
        <begin position="612"/>
        <end position="623"/>
    </location>
</feature>
<feature type="region of interest" description="Disordered" evidence="1">
    <location>
        <begin position="652"/>
        <end position="766"/>
    </location>
</feature>
<feature type="compositionally biased region" description="Low complexity" evidence="1">
    <location>
        <begin position="1691"/>
        <end position="1703"/>
    </location>
</feature>
<organism evidence="2 3">
    <name type="scientific">Parastrongyloides trichosuri</name>
    <name type="common">Possum-specific nematode worm</name>
    <dbReference type="NCBI Taxonomy" id="131310"/>
    <lineage>
        <taxon>Eukaryota</taxon>
        <taxon>Metazoa</taxon>
        <taxon>Ecdysozoa</taxon>
        <taxon>Nematoda</taxon>
        <taxon>Chromadorea</taxon>
        <taxon>Rhabditida</taxon>
        <taxon>Tylenchina</taxon>
        <taxon>Panagrolaimomorpha</taxon>
        <taxon>Strongyloidoidea</taxon>
        <taxon>Strongyloididae</taxon>
        <taxon>Parastrongyloides</taxon>
    </lineage>
</organism>
<feature type="compositionally biased region" description="Basic and acidic residues" evidence="1">
    <location>
        <begin position="722"/>
        <end position="735"/>
    </location>
</feature>
<feature type="region of interest" description="Disordered" evidence="1">
    <location>
        <begin position="417"/>
        <end position="639"/>
    </location>
</feature>
<dbReference type="Proteomes" id="UP000038045">
    <property type="component" value="Unplaced"/>
</dbReference>
<feature type="compositionally biased region" description="Basic residues" evidence="1">
    <location>
        <begin position="1778"/>
        <end position="1793"/>
    </location>
</feature>
<feature type="compositionally biased region" description="Low complexity" evidence="1">
    <location>
        <begin position="176"/>
        <end position="187"/>
    </location>
</feature>
<feature type="compositionally biased region" description="Basic and acidic residues" evidence="1">
    <location>
        <begin position="512"/>
        <end position="521"/>
    </location>
</feature>
<feature type="compositionally biased region" description="Basic and acidic residues" evidence="1">
    <location>
        <begin position="1732"/>
        <end position="1746"/>
    </location>
</feature>
<proteinExistence type="predicted"/>
<feature type="compositionally biased region" description="Basic and acidic residues" evidence="1">
    <location>
        <begin position="103"/>
        <end position="119"/>
    </location>
</feature>
<evidence type="ECO:0000256" key="1">
    <source>
        <dbReference type="SAM" id="MobiDB-lite"/>
    </source>
</evidence>
<feature type="region of interest" description="Disordered" evidence="1">
    <location>
        <begin position="1662"/>
        <end position="1865"/>
    </location>
</feature>
<feature type="compositionally biased region" description="Low complexity" evidence="1">
    <location>
        <begin position="496"/>
        <end position="506"/>
    </location>
</feature>
<feature type="compositionally biased region" description="Low complexity" evidence="1">
    <location>
        <begin position="1718"/>
        <end position="1731"/>
    </location>
</feature>
<feature type="region of interest" description="Disordered" evidence="1">
    <location>
        <begin position="275"/>
        <end position="391"/>
    </location>
</feature>
<feature type="compositionally biased region" description="Basic and acidic residues" evidence="1">
    <location>
        <begin position="156"/>
        <end position="171"/>
    </location>
</feature>
<dbReference type="WBParaSite" id="PTRK_0001303800.1">
    <property type="protein sequence ID" value="PTRK_0001303800.1"/>
    <property type="gene ID" value="PTRK_0001303800"/>
</dbReference>
<reference evidence="3" key="1">
    <citation type="submission" date="2017-02" db="UniProtKB">
        <authorList>
            <consortium name="WormBaseParasite"/>
        </authorList>
    </citation>
    <scope>IDENTIFICATION</scope>
</reference>
<name>A0A0N4ZWK6_PARTI</name>
<feature type="compositionally biased region" description="Gly residues" evidence="1">
    <location>
        <begin position="522"/>
        <end position="536"/>
    </location>
</feature>
<dbReference type="STRING" id="131310.A0A0N4ZWK6"/>